<evidence type="ECO:0000313" key="3">
    <source>
        <dbReference type="Proteomes" id="UP000254150"/>
    </source>
</evidence>
<dbReference type="AlphaFoldDB" id="A0A380P5A9"/>
<protein>
    <recommendedName>
        <fullName evidence="4">DUF4192 domain containing protein</fullName>
    </recommendedName>
</protein>
<evidence type="ECO:0008006" key="4">
    <source>
        <dbReference type="Google" id="ProtNLM"/>
    </source>
</evidence>
<organism evidence="2 3">
    <name type="scientific">Streptomyces griseus</name>
    <dbReference type="NCBI Taxonomy" id="1911"/>
    <lineage>
        <taxon>Bacteria</taxon>
        <taxon>Bacillati</taxon>
        <taxon>Actinomycetota</taxon>
        <taxon>Actinomycetes</taxon>
        <taxon>Kitasatosporales</taxon>
        <taxon>Streptomycetaceae</taxon>
        <taxon>Streptomyces</taxon>
    </lineage>
</organism>
<feature type="compositionally biased region" description="Basic and acidic residues" evidence="1">
    <location>
        <begin position="412"/>
        <end position="427"/>
    </location>
</feature>
<evidence type="ECO:0000313" key="2">
    <source>
        <dbReference type="EMBL" id="SUP59702.1"/>
    </source>
</evidence>
<evidence type="ECO:0000256" key="1">
    <source>
        <dbReference type="SAM" id="MobiDB-lite"/>
    </source>
</evidence>
<proteinExistence type="predicted"/>
<dbReference type="RefSeq" id="WP_115069029.1">
    <property type="nucleotide sequence ID" value="NZ_UHID01000007.1"/>
</dbReference>
<feature type="compositionally biased region" description="Low complexity" evidence="1">
    <location>
        <begin position="386"/>
        <end position="408"/>
    </location>
</feature>
<dbReference type="Pfam" id="PF13830">
    <property type="entry name" value="DUF4192"/>
    <property type="match status" value="1"/>
</dbReference>
<feature type="compositionally biased region" description="Low complexity" evidence="1">
    <location>
        <begin position="456"/>
        <end position="468"/>
    </location>
</feature>
<accession>A0A380P5A9</accession>
<dbReference type="EMBL" id="UHID01000007">
    <property type="protein sequence ID" value="SUP59702.1"/>
    <property type="molecule type" value="Genomic_DNA"/>
</dbReference>
<sequence>MSDHTNTTPTDSGEPGVTVRTHTELADALPYLLGFQPDENLVLVAVHGSRGRFGGRVRVGIPADPADWPVVADAVTDALVTGSARRLGTPDAIVAFLCREPGPGETGTAVMEYLRPLAQHVRLAAGARDVPVVEALCLSGHRCWSYCCPDPVCCPPEGTAQKPPGTSAVAAAAAYAGMTVRGSLRAMERRLLPPDDGGDQRWVAALDTACARLLPRLVEEEEAPAVAEETLTTAGALITRLLRLPRAPESEAADARDDRAIGADEAAAVIVGLQDRETRDRAAEWMEGPLASPALRLWRALARRCTGAYDEYAAAPLALAGWVAWSAGDRTEARVALALALRADPDYTFAVLLHHACDEGLAAESIRRVLRRAGKDRRRAAVAAARAESAGPAETAEAAASAEKAGAAMRTVRAENPEERSTPEPRRRTIPLPSAPRWSARRGDTTPSPASGPVNPDARTARPSSAARPPFPARPRGGRPGGAPGGSRAPYGSGPGRGPSGKLPLRSSRRDRRPQGSRPPRGQG</sequence>
<gene>
    <name evidence="2" type="ORF">NCTC7807_03758</name>
</gene>
<dbReference type="InterPro" id="IPR025447">
    <property type="entry name" value="DUF4192"/>
</dbReference>
<dbReference type="Proteomes" id="UP000254150">
    <property type="component" value="Unassembled WGS sequence"/>
</dbReference>
<feature type="region of interest" description="Disordered" evidence="1">
    <location>
        <begin position="386"/>
        <end position="524"/>
    </location>
</feature>
<reference evidence="2 3" key="1">
    <citation type="submission" date="2018-06" db="EMBL/GenBank/DDBJ databases">
        <authorList>
            <consortium name="Pathogen Informatics"/>
            <person name="Doyle S."/>
        </authorList>
    </citation>
    <scope>NUCLEOTIDE SEQUENCE [LARGE SCALE GENOMIC DNA]</scope>
    <source>
        <strain evidence="2 3">NCTC7807</strain>
    </source>
</reference>
<name>A0A380P5A9_STRGR</name>